<dbReference type="Proteomes" id="UP000324800">
    <property type="component" value="Unassembled WGS sequence"/>
</dbReference>
<sequence length="160" mass="17596">GLGNIHKFSKPSPSADKNYGQASSNGERKPNPLILTKILRLWQDGKKNITATDALEQYHSLFEKVEYSAQTITANKTFNISCSFVSSIDGMSTVTGSSFIKYRADDTVVLLGAGGTKPISEFVSAPMDLSNYCTKTQVYSRAETDNKYVKLERSVQQTIP</sequence>
<reference evidence="2 3" key="1">
    <citation type="submission" date="2019-03" db="EMBL/GenBank/DDBJ databases">
        <title>Single cell metagenomics reveals metabolic interactions within the superorganism composed of flagellate Streblomastix strix and complex community of Bacteroidetes bacteria on its surface.</title>
        <authorList>
            <person name="Treitli S.C."/>
            <person name="Kolisko M."/>
            <person name="Husnik F."/>
            <person name="Keeling P."/>
            <person name="Hampl V."/>
        </authorList>
    </citation>
    <scope>NUCLEOTIDE SEQUENCE [LARGE SCALE GENOMIC DNA]</scope>
    <source>
        <strain evidence="2">ST1C</strain>
    </source>
</reference>
<comment type="caution">
    <text evidence="2">The sequence shown here is derived from an EMBL/GenBank/DDBJ whole genome shotgun (WGS) entry which is preliminary data.</text>
</comment>
<gene>
    <name evidence="2" type="ORF">EZS28_049789</name>
</gene>
<evidence type="ECO:0000313" key="3">
    <source>
        <dbReference type="Proteomes" id="UP000324800"/>
    </source>
</evidence>
<protein>
    <submittedName>
        <fullName evidence="2">Uncharacterized protein</fullName>
    </submittedName>
</protein>
<feature type="region of interest" description="Disordered" evidence="1">
    <location>
        <begin position="1"/>
        <end position="30"/>
    </location>
</feature>
<organism evidence="2 3">
    <name type="scientific">Streblomastix strix</name>
    <dbReference type="NCBI Taxonomy" id="222440"/>
    <lineage>
        <taxon>Eukaryota</taxon>
        <taxon>Metamonada</taxon>
        <taxon>Preaxostyla</taxon>
        <taxon>Oxymonadida</taxon>
        <taxon>Streblomastigidae</taxon>
        <taxon>Streblomastix</taxon>
    </lineage>
</organism>
<proteinExistence type="predicted"/>
<accession>A0A5J4T8I3</accession>
<evidence type="ECO:0000256" key="1">
    <source>
        <dbReference type="SAM" id="MobiDB-lite"/>
    </source>
</evidence>
<name>A0A5J4T8I3_9EUKA</name>
<dbReference type="AlphaFoldDB" id="A0A5J4T8I3"/>
<feature type="non-terminal residue" evidence="2">
    <location>
        <position position="1"/>
    </location>
</feature>
<dbReference type="EMBL" id="SNRW01035878">
    <property type="protein sequence ID" value="KAA6354684.1"/>
    <property type="molecule type" value="Genomic_DNA"/>
</dbReference>
<evidence type="ECO:0000313" key="2">
    <source>
        <dbReference type="EMBL" id="KAA6354684.1"/>
    </source>
</evidence>